<keyword evidence="2" id="KW-1185">Reference proteome</keyword>
<organism evidence="1 2">
    <name type="scientific">Clostridium gasigenes</name>
    <dbReference type="NCBI Taxonomy" id="94869"/>
    <lineage>
        <taxon>Bacteria</taxon>
        <taxon>Bacillati</taxon>
        <taxon>Bacillota</taxon>
        <taxon>Clostridia</taxon>
        <taxon>Eubacteriales</taxon>
        <taxon>Clostridiaceae</taxon>
        <taxon>Clostridium</taxon>
    </lineage>
</organism>
<protein>
    <submittedName>
        <fullName evidence="1">Lysine-N-methylase</fullName>
    </submittedName>
</protein>
<sequence>MKIRKPDYLDEFKCIASECEDTCCAGWGIVIDDETHKQYLTVASEFGERLRNEIVIEGEENIFLLKGNNCTFLNENKLCDIYKELGADSLCYTCREYPRYLEDFGNLREVGISLSCPEAARIILGSSKKVEFELTENDEEVNSCNDINQMIYINLMKCRKVVFDILQNRNLDLKVRGALVLIFAGEIQEKIDSNEIEDIKKVKNKYSDQSFIDETIKSIEEYKGKGSGKYNNINEVFKVFRDLKHINPNDPLGLEDALRYFWQSEDDEELYLDIHKRFEDYYKDKSYHFEQILVYFVFKYFMKAVFDYDVLAKIKIALVSCLMIKELAVIRYLENKEFTEEDMVDIAHTYSKDVEHLEENIETLEEVFETNEVFSLEDVLVTLMN</sequence>
<accession>A0A1H0VYZ6</accession>
<dbReference type="OrthoDB" id="86584at2"/>
<proteinExistence type="predicted"/>
<dbReference type="EMBL" id="FNJM01000023">
    <property type="protein sequence ID" value="SDP83759.1"/>
    <property type="molecule type" value="Genomic_DNA"/>
</dbReference>
<reference evidence="1 2" key="1">
    <citation type="submission" date="2016-10" db="EMBL/GenBank/DDBJ databases">
        <authorList>
            <person name="de Groot N.N."/>
        </authorList>
    </citation>
    <scope>NUCLEOTIDE SEQUENCE [LARGE SCALE GENOMIC DNA]</scope>
    <source>
        <strain evidence="1 2">DSM 12272</strain>
    </source>
</reference>
<name>A0A1H0VYZ6_9CLOT</name>
<dbReference type="GO" id="GO:0032259">
    <property type="term" value="P:methylation"/>
    <property type="evidence" value="ECO:0007669"/>
    <property type="project" value="UniProtKB-KW"/>
</dbReference>
<dbReference type="AlphaFoldDB" id="A0A1H0VYZ6"/>
<dbReference type="GO" id="GO:0008168">
    <property type="term" value="F:methyltransferase activity"/>
    <property type="evidence" value="ECO:0007669"/>
    <property type="project" value="UniProtKB-KW"/>
</dbReference>
<dbReference type="NCBIfam" id="NF038110">
    <property type="entry name" value="Lys_methyl_FliB"/>
    <property type="match status" value="1"/>
</dbReference>
<dbReference type="STRING" id="94869.SAMN04488529_12311"/>
<evidence type="ECO:0000313" key="2">
    <source>
        <dbReference type="Proteomes" id="UP000198597"/>
    </source>
</evidence>
<dbReference type="RefSeq" id="WP_089973528.1">
    <property type="nucleotide sequence ID" value="NZ_FNJM01000023.1"/>
</dbReference>
<keyword evidence="1" id="KW-0808">Transferase</keyword>
<gene>
    <name evidence="1" type="ORF">SAMN04488529_12311</name>
</gene>
<dbReference type="Proteomes" id="UP000198597">
    <property type="component" value="Unassembled WGS sequence"/>
</dbReference>
<keyword evidence="1" id="KW-0489">Methyltransferase</keyword>
<evidence type="ECO:0000313" key="1">
    <source>
        <dbReference type="EMBL" id="SDP83759.1"/>
    </source>
</evidence>